<feature type="compositionally biased region" description="Acidic residues" evidence="10">
    <location>
        <begin position="499"/>
        <end position="509"/>
    </location>
</feature>
<dbReference type="PANTHER" id="PTHR11073:SF1">
    <property type="entry name" value="CALNEXIN 14D-RELATED"/>
    <property type="match status" value="1"/>
</dbReference>
<dbReference type="GO" id="GO:0005509">
    <property type="term" value="F:calcium ion binding"/>
    <property type="evidence" value="ECO:0007669"/>
    <property type="project" value="InterPro"/>
</dbReference>
<dbReference type="InterPro" id="IPR013320">
    <property type="entry name" value="ConA-like_dom_sf"/>
</dbReference>
<feature type="compositionally biased region" description="Basic and acidic residues" evidence="10">
    <location>
        <begin position="233"/>
        <end position="272"/>
    </location>
</feature>
<evidence type="ECO:0000256" key="6">
    <source>
        <dbReference type="ARBA" id="ARBA00023136"/>
    </source>
</evidence>
<evidence type="ECO:0000256" key="2">
    <source>
        <dbReference type="ARBA" id="ARBA00010983"/>
    </source>
</evidence>
<dbReference type="EMBL" id="HBHJ01002213">
    <property type="protein sequence ID" value="CAD9662488.1"/>
    <property type="molecule type" value="Transcribed_RNA"/>
</dbReference>
<feature type="compositionally biased region" description="Basic and acidic residues" evidence="10">
    <location>
        <begin position="521"/>
        <end position="533"/>
    </location>
</feature>
<evidence type="ECO:0000256" key="5">
    <source>
        <dbReference type="ARBA" id="ARBA00022989"/>
    </source>
</evidence>
<evidence type="ECO:0000256" key="4">
    <source>
        <dbReference type="ARBA" id="ARBA00022824"/>
    </source>
</evidence>
<dbReference type="Gene3D" id="2.60.120.200">
    <property type="match status" value="1"/>
</dbReference>
<keyword evidence="3 9" id="KW-0812">Transmembrane</keyword>
<feature type="region of interest" description="Disordered" evidence="10">
    <location>
        <begin position="489"/>
        <end position="541"/>
    </location>
</feature>
<dbReference type="InterPro" id="IPR018124">
    <property type="entry name" value="Calret/calnex_CS"/>
</dbReference>
<evidence type="ECO:0000256" key="3">
    <source>
        <dbReference type="ARBA" id="ARBA00022692"/>
    </source>
</evidence>
<dbReference type="Pfam" id="PF00262">
    <property type="entry name" value="Calreticulin"/>
    <property type="match status" value="1"/>
</dbReference>
<keyword evidence="7 9" id="KW-0143">Chaperone</keyword>
<comment type="similarity">
    <text evidence="2 9">Belongs to the calreticulin family.</text>
</comment>
<feature type="signal peptide" evidence="9">
    <location>
        <begin position="1"/>
        <end position="19"/>
    </location>
</feature>
<dbReference type="SUPFAM" id="SSF49899">
    <property type="entry name" value="Concanavalin A-like lectins/glucanases"/>
    <property type="match status" value="1"/>
</dbReference>
<feature type="disulfide bond" evidence="8">
    <location>
        <begin position="122"/>
        <end position="156"/>
    </location>
</feature>
<dbReference type="InterPro" id="IPR009033">
    <property type="entry name" value="Calreticulin/calnexin_P_dom_sf"/>
</dbReference>
<keyword evidence="8" id="KW-1015">Disulfide bond</keyword>
<feature type="transmembrane region" description="Helical" evidence="9">
    <location>
        <begin position="465"/>
        <end position="483"/>
    </location>
</feature>
<dbReference type="PRINTS" id="PR00626">
    <property type="entry name" value="CALRETICULIN"/>
</dbReference>
<keyword evidence="5 9" id="KW-1133">Transmembrane helix</keyword>
<name>A0A7S2R6Y9_9STRA</name>
<evidence type="ECO:0000313" key="11">
    <source>
        <dbReference type="EMBL" id="CAD9662488.1"/>
    </source>
</evidence>
<dbReference type="AlphaFoldDB" id="A0A7S2R6Y9"/>
<feature type="chain" id="PRO_5031597635" description="Calnexin" evidence="9">
    <location>
        <begin position="20"/>
        <end position="541"/>
    </location>
</feature>
<proteinExistence type="inferred from homology"/>
<evidence type="ECO:0000256" key="9">
    <source>
        <dbReference type="RuleBase" id="RU362126"/>
    </source>
</evidence>
<keyword evidence="6 9" id="KW-0472">Membrane</keyword>
<feature type="compositionally biased region" description="Acidic residues" evidence="10">
    <location>
        <begin position="298"/>
        <end position="308"/>
    </location>
</feature>
<dbReference type="SUPFAM" id="SSF63887">
    <property type="entry name" value="P-domain of calnexin/calreticulin"/>
    <property type="match status" value="1"/>
</dbReference>
<keyword evidence="9" id="KW-0732">Signal</keyword>
<dbReference type="GO" id="GO:0006457">
    <property type="term" value="P:protein folding"/>
    <property type="evidence" value="ECO:0007669"/>
    <property type="project" value="InterPro"/>
</dbReference>
<organism evidence="11">
    <name type="scientific">Rhizochromulina marina</name>
    <dbReference type="NCBI Taxonomy" id="1034831"/>
    <lineage>
        <taxon>Eukaryota</taxon>
        <taxon>Sar</taxon>
        <taxon>Stramenopiles</taxon>
        <taxon>Ochrophyta</taxon>
        <taxon>Dictyochophyceae</taxon>
        <taxon>Rhizochromulinales</taxon>
        <taxon>Rhizochromulina</taxon>
    </lineage>
</organism>
<feature type="region of interest" description="Disordered" evidence="10">
    <location>
        <begin position="222"/>
        <end position="272"/>
    </location>
</feature>
<evidence type="ECO:0000256" key="8">
    <source>
        <dbReference type="PIRSR" id="PIRSR601580-3"/>
    </source>
</evidence>
<accession>A0A7S2R6Y9</accession>
<comment type="subcellular location">
    <subcellularLocation>
        <location evidence="1">Endoplasmic reticulum membrane</location>
        <topology evidence="1">Single-pass membrane protein</topology>
    </subcellularLocation>
</comment>
<reference evidence="11" key="1">
    <citation type="submission" date="2021-01" db="EMBL/GenBank/DDBJ databases">
        <authorList>
            <person name="Corre E."/>
            <person name="Pelletier E."/>
            <person name="Niang G."/>
            <person name="Scheremetjew M."/>
            <person name="Finn R."/>
            <person name="Kale V."/>
            <person name="Holt S."/>
            <person name="Cochrane G."/>
            <person name="Meng A."/>
            <person name="Brown T."/>
            <person name="Cohen L."/>
        </authorList>
    </citation>
    <scope>NUCLEOTIDE SEQUENCE</scope>
    <source>
        <strain evidence="11">CCMP1243</strain>
    </source>
</reference>
<evidence type="ECO:0008006" key="12">
    <source>
        <dbReference type="Google" id="ProtNLM"/>
    </source>
</evidence>
<dbReference type="GO" id="GO:0036503">
    <property type="term" value="P:ERAD pathway"/>
    <property type="evidence" value="ECO:0007669"/>
    <property type="project" value="TreeGrafter"/>
</dbReference>
<protein>
    <recommendedName>
        <fullName evidence="12">Calnexin</fullName>
    </recommendedName>
</protein>
<dbReference type="PANTHER" id="PTHR11073">
    <property type="entry name" value="CALRETICULIN AND CALNEXIN"/>
    <property type="match status" value="1"/>
</dbReference>
<evidence type="ECO:0000256" key="7">
    <source>
        <dbReference type="ARBA" id="ARBA00023186"/>
    </source>
</evidence>
<gene>
    <name evidence="11" type="ORF">RMAR1173_LOCUS1397</name>
</gene>
<dbReference type="FunFam" id="2.10.250.10:FF:000001">
    <property type="entry name" value="Calnexin homolog"/>
    <property type="match status" value="1"/>
</dbReference>
<dbReference type="Gene3D" id="2.10.250.10">
    <property type="entry name" value="Calreticulin/calnexin, P domain"/>
    <property type="match status" value="1"/>
</dbReference>
<sequence length="541" mass="59322">MQRLGVCLALALGVVAVAAQTGEVAEETFTLPSTEGFAFAETFQNGFTWVKSSKDKYAGQPVEVGRDSKIPAPFDQEQSLLLRSANKHYGVAKAFAEPVDVAAEDKPLVVQYEVKLTEGLTCGGAYIKLLTASPDLKLEQMDNDTPYTIMFGPDACGEASRVHFIFRHQNPVNKEWEEKHLSSPPTPKKDRGAHLYTLVVRPDNSFEILVDDVSVSKGSLLEDFTPAVNPPKQIDDPTDSKPSDWVDEAKIRDPDATKPDDWDEDAPKKIPDADAVIPSDWLEDEEKFVADPTASQPEDWDEEEDGEWEAPQIPNPKCAKVSGCGEWTRPIIDNPAYKGKWVAPLIDNPAYKGLWKARQIDNPAYFEDMHPHRMAPIGALAVEVWTTFGGIRMDNFLIGHDEAAAKAFAKAAFFPKQAVEAKVEVDADRQRLLLERYRKKVEGTAMEKVEAYIGEGIDMAAENPLAAAGTFIAILVALVLLCVPRGAKPAAAPAPPAAETDEGEEDEGADAAAAAAEDKDEDAKEEKKPESPRRKTRRAKD</sequence>
<keyword evidence="4 9" id="KW-0256">Endoplasmic reticulum</keyword>
<dbReference type="GO" id="GO:0005789">
    <property type="term" value="C:endoplasmic reticulum membrane"/>
    <property type="evidence" value="ECO:0007669"/>
    <property type="project" value="UniProtKB-SubCell"/>
</dbReference>
<evidence type="ECO:0000256" key="10">
    <source>
        <dbReference type="SAM" id="MobiDB-lite"/>
    </source>
</evidence>
<dbReference type="InterPro" id="IPR001580">
    <property type="entry name" value="Calret/calnex"/>
</dbReference>
<evidence type="ECO:0000256" key="1">
    <source>
        <dbReference type="ARBA" id="ARBA00004389"/>
    </source>
</evidence>
<dbReference type="GO" id="GO:0051082">
    <property type="term" value="F:unfolded protein binding"/>
    <property type="evidence" value="ECO:0007669"/>
    <property type="project" value="InterPro"/>
</dbReference>
<feature type="region of interest" description="Disordered" evidence="10">
    <location>
        <begin position="290"/>
        <end position="316"/>
    </location>
</feature>
<dbReference type="PROSITE" id="PS00804">
    <property type="entry name" value="CALRETICULIN_2"/>
    <property type="match status" value="1"/>
</dbReference>